<dbReference type="NCBIfam" id="TIGR03025">
    <property type="entry name" value="EPS_sugtrans"/>
    <property type="match status" value="1"/>
</dbReference>
<dbReference type="RefSeq" id="WP_211106255.1">
    <property type="nucleotide sequence ID" value="NZ_JACIIZ010000006.1"/>
</dbReference>
<dbReference type="AlphaFoldDB" id="A0A7X0AXL3"/>
<dbReference type="GO" id="GO:0016020">
    <property type="term" value="C:membrane"/>
    <property type="evidence" value="ECO:0007669"/>
    <property type="project" value="UniProtKB-SubCell"/>
</dbReference>
<feature type="domain" description="Bacterial sugar transferase" evidence="9">
    <location>
        <begin position="311"/>
        <end position="497"/>
    </location>
</feature>
<evidence type="ECO:0000256" key="4">
    <source>
        <dbReference type="ARBA" id="ARBA00022692"/>
    </source>
</evidence>
<feature type="transmembrane region" description="Helical" evidence="8">
    <location>
        <begin position="74"/>
        <end position="92"/>
    </location>
</feature>
<evidence type="ECO:0000256" key="7">
    <source>
        <dbReference type="ARBA" id="ARBA00023169"/>
    </source>
</evidence>
<dbReference type="NCBIfam" id="TIGR03023">
    <property type="entry name" value="WcaJ_sugtrans"/>
    <property type="match status" value="1"/>
</dbReference>
<dbReference type="SUPFAM" id="SSF51735">
    <property type="entry name" value="NAD(P)-binding Rossmann-fold domains"/>
    <property type="match status" value="1"/>
</dbReference>
<feature type="transmembrane region" description="Helical" evidence="8">
    <location>
        <begin position="113"/>
        <end position="134"/>
    </location>
</feature>
<evidence type="ECO:0000313" key="11">
    <source>
        <dbReference type="Proteomes" id="UP000539175"/>
    </source>
</evidence>
<keyword evidence="7" id="KW-0270">Exopolysaccharide synthesis</keyword>
<dbReference type="GO" id="GO:0000271">
    <property type="term" value="P:polysaccharide biosynthetic process"/>
    <property type="evidence" value="ECO:0007669"/>
    <property type="project" value="UniProtKB-KW"/>
</dbReference>
<keyword evidence="4 8" id="KW-0812">Transmembrane</keyword>
<feature type="transmembrane region" description="Helical" evidence="8">
    <location>
        <begin position="44"/>
        <end position="68"/>
    </location>
</feature>
<evidence type="ECO:0000256" key="6">
    <source>
        <dbReference type="ARBA" id="ARBA00023136"/>
    </source>
</evidence>
<organism evidence="10 11">
    <name type="scientific">Nitrospirillum iridis</name>
    <dbReference type="NCBI Taxonomy" id="765888"/>
    <lineage>
        <taxon>Bacteria</taxon>
        <taxon>Pseudomonadati</taxon>
        <taxon>Pseudomonadota</taxon>
        <taxon>Alphaproteobacteria</taxon>
        <taxon>Rhodospirillales</taxon>
        <taxon>Azospirillaceae</taxon>
        <taxon>Nitrospirillum</taxon>
    </lineage>
</organism>
<sequence length="505" mass="54699">MPPALSEAISTPLATPLVTLRENQAAGTAMPPALRRGRPLAPQVITGTVAAVDATAILATGLAAAALAEGTVPRPLLGLVLIAGLILGLHALRWTGAHQFGRLRKPADSLLPLSLAWAGTAGTLVVLLALLGAIDPPMTSWLAIWSLLALGTLVAGRLATSLTLGAWHSAGRLTQAVAVVGTGPEGQRLLRRYRADPRDDRHVVGVYDDNRASQARFCVGYPIRGGLNDLLTEIREGRVDKVILALPLSDENHALAAALDTLSLAPVDVGLCLDQVEIHRQERGWREGDGDEPPVLDLLRHPLAGWRSVAKTVEDRVLAALILALISPIMLAVAIAIKLESRGPVLFKQKRHGYNNQLIEVYKFRSMYHHMADANAEKLAQRNDPRITRLGRILRRTSLDELPQFINVLRGEMSIVGPRPHAQSAKAGGLLYRDAVALYDSRHRMKPGITGLAQVSGWRGETITVEQIEKRVEHDLRYIATWTVLGDLKIIVRTVTSSIFAKNAY</sequence>
<keyword evidence="11" id="KW-1185">Reference proteome</keyword>
<dbReference type="EMBL" id="JACIIZ010000006">
    <property type="protein sequence ID" value="MBB6251933.1"/>
    <property type="molecule type" value="Genomic_DNA"/>
</dbReference>
<dbReference type="PANTHER" id="PTHR30576:SF0">
    <property type="entry name" value="UNDECAPRENYL-PHOSPHATE N-ACETYLGALACTOSAMINYL 1-PHOSPHATE TRANSFERASE-RELATED"/>
    <property type="match status" value="1"/>
</dbReference>
<dbReference type="GO" id="GO:0016780">
    <property type="term" value="F:phosphotransferase activity, for other substituted phosphate groups"/>
    <property type="evidence" value="ECO:0007669"/>
    <property type="project" value="TreeGrafter"/>
</dbReference>
<evidence type="ECO:0000256" key="8">
    <source>
        <dbReference type="SAM" id="Phobius"/>
    </source>
</evidence>
<dbReference type="Gene3D" id="3.40.50.720">
    <property type="entry name" value="NAD(P)-binding Rossmann-like Domain"/>
    <property type="match status" value="1"/>
</dbReference>
<keyword evidence="6 8" id="KW-0472">Membrane</keyword>
<dbReference type="PANTHER" id="PTHR30576">
    <property type="entry name" value="COLANIC BIOSYNTHESIS UDP-GLUCOSE LIPID CARRIER TRANSFERASE"/>
    <property type="match status" value="1"/>
</dbReference>
<keyword evidence="3 10" id="KW-0808">Transferase</keyword>
<dbReference type="InterPro" id="IPR017473">
    <property type="entry name" value="Undecaprenyl-P_gluc_Ptfrase"/>
</dbReference>
<dbReference type="Pfam" id="PF13727">
    <property type="entry name" value="CoA_binding_3"/>
    <property type="match status" value="1"/>
</dbReference>
<proteinExistence type="inferred from homology"/>
<dbReference type="Proteomes" id="UP000539175">
    <property type="component" value="Unassembled WGS sequence"/>
</dbReference>
<evidence type="ECO:0000256" key="3">
    <source>
        <dbReference type="ARBA" id="ARBA00022679"/>
    </source>
</evidence>
<gene>
    <name evidence="10" type="ORF">FHS74_002493</name>
</gene>
<evidence type="ECO:0000313" key="10">
    <source>
        <dbReference type="EMBL" id="MBB6251933.1"/>
    </source>
</evidence>
<protein>
    <submittedName>
        <fullName evidence="10">Undecaprenyl-phosphate glucose phosphotransferase</fullName>
    </submittedName>
</protein>
<dbReference type="InterPro" id="IPR017475">
    <property type="entry name" value="EPS_sugar_tfrase"/>
</dbReference>
<evidence type="ECO:0000259" key="9">
    <source>
        <dbReference type="Pfam" id="PF02397"/>
    </source>
</evidence>
<evidence type="ECO:0000256" key="1">
    <source>
        <dbReference type="ARBA" id="ARBA00004141"/>
    </source>
</evidence>
<feature type="transmembrane region" description="Helical" evidence="8">
    <location>
        <begin position="140"/>
        <end position="159"/>
    </location>
</feature>
<dbReference type="InterPro" id="IPR036291">
    <property type="entry name" value="NAD(P)-bd_dom_sf"/>
</dbReference>
<name>A0A7X0AXL3_9PROT</name>
<reference evidence="10 11" key="1">
    <citation type="submission" date="2020-08" db="EMBL/GenBank/DDBJ databases">
        <title>Genomic Encyclopedia of Type Strains, Phase IV (KMG-IV): sequencing the most valuable type-strain genomes for metagenomic binning, comparative biology and taxonomic classification.</title>
        <authorList>
            <person name="Goeker M."/>
        </authorList>
    </citation>
    <scope>NUCLEOTIDE SEQUENCE [LARGE SCALE GENOMIC DNA]</scope>
    <source>
        <strain evidence="10 11">DSM 22198</strain>
    </source>
</reference>
<feature type="transmembrane region" description="Helical" evidence="8">
    <location>
        <begin position="317"/>
        <end position="337"/>
    </location>
</feature>
<evidence type="ECO:0000256" key="5">
    <source>
        <dbReference type="ARBA" id="ARBA00022989"/>
    </source>
</evidence>
<dbReference type="Pfam" id="PF02397">
    <property type="entry name" value="Bac_transf"/>
    <property type="match status" value="1"/>
</dbReference>
<accession>A0A7X0AXL3</accession>
<comment type="subcellular location">
    <subcellularLocation>
        <location evidence="1">Membrane</location>
        <topology evidence="1">Multi-pass membrane protein</topology>
    </subcellularLocation>
</comment>
<comment type="similarity">
    <text evidence="2">Belongs to the bacterial sugar transferase family.</text>
</comment>
<evidence type="ECO:0000256" key="2">
    <source>
        <dbReference type="ARBA" id="ARBA00006464"/>
    </source>
</evidence>
<dbReference type="InterPro" id="IPR003362">
    <property type="entry name" value="Bact_transf"/>
</dbReference>
<keyword evidence="5 8" id="KW-1133">Transmembrane helix</keyword>
<comment type="caution">
    <text evidence="10">The sequence shown here is derived from an EMBL/GenBank/DDBJ whole genome shotgun (WGS) entry which is preliminary data.</text>
</comment>